<feature type="compositionally biased region" description="Low complexity" evidence="1">
    <location>
        <begin position="34"/>
        <end position="48"/>
    </location>
</feature>
<feature type="region of interest" description="Disordered" evidence="1">
    <location>
        <begin position="1"/>
        <end position="48"/>
    </location>
</feature>
<name>A0ABV4CL05_9PSEU</name>
<feature type="region of interest" description="Disordered" evidence="1">
    <location>
        <begin position="67"/>
        <end position="103"/>
    </location>
</feature>
<organism evidence="2 3">
    <name type="scientific">Saccharopolyspora cebuensis</name>
    <dbReference type="NCBI Taxonomy" id="418759"/>
    <lineage>
        <taxon>Bacteria</taxon>
        <taxon>Bacillati</taxon>
        <taxon>Actinomycetota</taxon>
        <taxon>Actinomycetes</taxon>
        <taxon>Pseudonocardiales</taxon>
        <taxon>Pseudonocardiaceae</taxon>
        <taxon>Saccharopolyspora</taxon>
    </lineage>
</organism>
<evidence type="ECO:0008006" key="4">
    <source>
        <dbReference type="Google" id="ProtNLM"/>
    </source>
</evidence>
<evidence type="ECO:0000256" key="1">
    <source>
        <dbReference type="SAM" id="MobiDB-lite"/>
    </source>
</evidence>
<protein>
    <recommendedName>
        <fullName evidence="4">Excreted virulence factor EspC, type VII ESX diderm</fullName>
    </recommendedName>
</protein>
<keyword evidence="3" id="KW-1185">Reference proteome</keyword>
<evidence type="ECO:0000313" key="3">
    <source>
        <dbReference type="Proteomes" id="UP001564626"/>
    </source>
</evidence>
<gene>
    <name evidence="2" type="ORF">AB8O55_20490</name>
</gene>
<accession>A0ABV4CL05</accession>
<reference evidence="2 3" key="1">
    <citation type="submission" date="2024-08" db="EMBL/GenBank/DDBJ databases">
        <title>Genome mining of Saccharopolyspora cebuensis PGLac3 from Nigerian medicinal plant.</title>
        <authorList>
            <person name="Ezeobiora C.E."/>
            <person name="Igbokwe N.H."/>
            <person name="Amin D.H."/>
            <person name="Mendie U.E."/>
        </authorList>
    </citation>
    <scope>NUCLEOTIDE SEQUENCE [LARGE SCALE GENOMIC DNA]</scope>
    <source>
        <strain evidence="2 3">PGLac3</strain>
    </source>
</reference>
<dbReference type="Proteomes" id="UP001564626">
    <property type="component" value="Unassembled WGS sequence"/>
</dbReference>
<dbReference type="RefSeq" id="WP_345356310.1">
    <property type="nucleotide sequence ID" value="NZ_BAABII010000002.1"/>
</dbReference>
<evidence type="ECO:0000313" key="2">
    <source>
        <dbReference type="EMBL" id="MEY8041795.1"/>
    </source>
</evidence>
<feature type="compositionally biased region" description="Gly residues" evidence="1">
    <location>
        <begin position="93"/>
        <end position="103"/>
    </location>
</feature>
<proteinExistence type="predicted"/>
<comment type="caution">
    <text evidence="2">The sequence shown here is derived from an EMBL/GenBank/DDBJ whole genome shotgun (WGS) entry which is preliminary data.</text>
</comment>
<dbReference type="EMBL" id="JBGEHV010000042">
    <property type="protein sequence ID" value="MEY8041795.1"/>
    <property type="molecule type" value="Genomic_DNA"/>
</dbReference>
<sequence>MGFTADPEALRKSGKNATSAGEVAGGVRLAPPTGEIAGAMPGGEAAPAAERLAQDWAKELADWARDARAHGESLRGSADEYESGDESSAAGIGAAGAGLGEGV</sequence>